<reference evidence="1" key="2">
    <citation type="journal article" date="2015" name="Fish Shellfish Immunol.">
        <title>Early steps in the European eel (Anguilla anguilla)-Vibrio vulnificus interaction in the gills: Role of the RtxA13 toxin.</title>
        <authorList>
            <person name="Callol A."/>
            <person name="Pajuelo D."/>
            <person name="Ebbesson L."/>
            <person name="Teles M."/>
            <person name="MacKenzie S."/>
            <person name="Amaro C."/>
        </authorList>
    </citation>
    <scope>NUCLEOTIDE SEQUENCE</scope>
</reference>
<organism evidence="1">
    <name type="scientific">Anguilla anguilla</name>
    <name type="common">European freshwater eel</name>
    <name type="synonym">Muraena anguilla</name>
    <dbReference type="NCBI Taxonomy" id="7936"/>
    <lineage>
        <taxon>Eukaryota</taxon>
        <taxon>Metazoa</taxon>
        <taxon>Chordata</taxon>
        <taxon>Craniata</taxon>
        <taxon>Vertebrata</taxon>
        <taxon>Euteleostomi</taxon>
        <taxon>Actinopterygii</taxon>
        <taxon>Neopterygii</taxon>
        <taxon>Teleostei</taxon>
        <taxon>Anguilliformes</taxon>
        <taxon>Anguillidae</taxon>
        <taxon>Anguilla</taxon>
    </lineage>
</organism>
<sequence length="39" mass="4502">MVRCVVAQARTTVVACSWLYYYTASEMVPKCLFFNSLHI</sequence>
<reference evidence="1" key="1">
    <citation type="submission" date="2014-11" db="EMBL/GenBank/DDBJ databases">
        <authorList>
            <person name="Amaro Gonzalez C."/>
        </authorList>
    </citation>
    <scope>NUCLEOTIDE SEQUENCE</scope>
</reference>
<evidence type="ECO:0000313" key="1">
    <source>
        <dbReference type="EMBL" id="JAH89356.1"/>
    </source>
</evidence>
<accession>A0A0E9WGF4</accession>
<dbReference type="EMBL" id="GBXM01019221">
    <property type="protein sequence ID" value="JAH89356.1"/>
    <property type="molecule type" value="Transcribed_RNA"/>
</dbReference>
<name>A0A0E9WGF4_ANGAN</name>
<proteinExistence type="predicted"/>
<dbReference type="AlphaFoldDB" id="A0A0E9WGF4"/>
<protein>
    <submittedName>
        <fullName evidence="1">Uncharacterized protein</fullName>
    </submittedName>
</protein>